<feature type="region of interest" description="Disordered" evidence="1">
    <location>
        <begin position="162"/>
        <end position="204"/>
    </location>
</feature>
<organism evidence="3 4">
    <name type="scientific">Acidocella aminolytica 101 = DSM 11237</name>
    <dbReference type="NCBI Taxonomy" id="1120923"/>
    <lineage>
        <taxon>Bacteria</taxon>
        <taxon>Pseudomonadati</taxon>
        <taxon>Pseudomonadota</taxon>
        <taxon>Alphaproteobacteria</taxon>
        <taxon>Acetobacterales</taxon>
        <taxon>Acidocellaceae</taxon>
        <taxon>Acidocella</taxon>
    </lineage>
</organism>
<dbReference type="GO" id="GO:0006950">
    <property type="term" value="P:response to stress"/>
    <property type="evidence" value="ECO:0007669"/>
    <property type="project" value="UniProtKB-ARBA"/>
</dbReference>
<dbReference type="AlphaFoldDB" id="A0A0D6PEN7"/>
<comment type="caution">
    <text evidence="3">The sequence shown here is derived from an EMBL/GenBank/DDBJ whole genome shotgun (WGS) entry which is preliminary data.</text>
</comment>
<evidence type="ECO:0000256" key="1">
    <source>
        <dbReference type="SAM" id="MobiDB-lite"/>
    </source>
</evidence>
<feature type="domain" description="SprT-like" evidence="2">
    <location>
        <begin position="15"/>
        <end position="116"/>
    </location>
</feature>
<feature type="compositionally biased region" description="Basic and acidic residues" evidence="1">
    <location>
        <begin position="162"/>
        <end position="172"/>
    </location>
</feature>
<gene>
    <name evidence="3" type="ORF">Aam_030_054</name>
</gene>
<dbReference type="InterPro" id="IPR006640">
    <property type="entry name" value="SprT-like_domain"/>
</dbReference>
<sequence>MTDNPTRQVYVGFSEAYEHFNQVLFEGRLPGCIITMQRHKGALGYFAGDRFGEIAGDGKTDEIALNPVHFKGRTAEETLSTLVHEMTHLEQHHFGSPSRGGYHNAEWAKLMKRVGLQPTDTGRAGGKETGPSMTHLIVEGGPFESACRALLGKGFEIRYSDRWGDVDNDGSRSRAPSRPAGNGDDEGQGEGEAPAPRKKTANKTKFTCPDCGANAWGKPSLNLLCGDCSVRFVSEDGE</sequence>
<evidence type="ECO:0000259" key="2">
    <source>
        <dbReference type="Pfam" id="PF10263"/>
    </source>
</evidence>
<reference evidence="3 4" key="1">
    <citation type="submission" date="2012-11" db="EMBL/GenBank/DDBJ databases">
        <title>Whole genome sequence of Acidocella aminolytica 101 = DSM 11237.</title>
        <authorList>
            <person name="Azuma Y."/>
            <person name="Higashiura N."/>
            <person name="Hirakawa H."/>
            <person name="Matsushita K."/>
        </authorList>
    </citation>
    <scope>NUCLEOTIDE SEQUENCE [LARGE SCALE GENOMIC DNA]</scope>
    <source>
        <strain evidence="4">101 / DSM 11237</strain>
    </source>
</reference>
<dbReference type="EMBL" id="BANC01000030">
    <property type="protein sequence ID" value="GAN79821.1"/>
    <property type="molecule type" value="Genomic_DNA"/>
</dbReference>
<evidence type="ECO:0000313" key="3">
    <source>
        <dbReference type="EMBL" id="GAN79821.1"/>
    </source>
</evidence>
<dbReference type="Proteomes" id="UP000032668">
    <property type="component" value="Unassembled WGS sequence"/>
</dbReference>
<name>A0A0D6PEN7_9PROT</name>
<accession>A0A0D6PEN7</accession>
<keyword evidence="4" id="KW-1185">Reference proteome</keyword>
<evidence type="ECO:0000313" key="4">
    <source>
        <dbReference type="Proteomes" id="UP000032668"/>
    </source>
</evidence>
<protein>
    <submittedName>
        <fullName evidence="3">Zinc metalloproteinase Mpr</fullName>
    </submittedName>
</protein>
<dbReference type="Pfam" id="PF10263">
    <property type="entry name" value="SprT-like"/>
    <property type="match status" value="1"/>
</dbReference>
<proteinExistence type="predicted"/>